<dbReference type="GO" id="GO:0005524">
    <property type="term" value="F:ATP binding"/>
    <property type="evidence" value="ECO:0007669"/>
    <property type="project" value="UniProtKB-KW"/>
</dbReference>
<dbReference type="PANTHER" id="PTHR43335">
    <property type="entry name" value="ABC TRANSPORTER, ATP-BINDING PROTEIN"/>
    <property type="match status" value="1"/>
</dbReference>
<feature type="domain" description="ABC transporter" evidence="5">
    <location>
        <begin position="27"/>
        <end position="254"/>
    </location>
</feature>
<evidence type="ECO:0000256" key="1">
    <source>
        <dbReference type="ARBA" id="ARBA00005417"/>
    </source>
</evidence>
<dbReference type="InterPro" id="IPR003593">
    <property type="entry name" value="AAA+_ATPase"/>
</dbReference>
<evidence type="ECO:0000256" key="4">
    <source>
        <dbReference type="ARBA" id="ARBA00022840"/>
    </source>
</evidence>
<dbReference type="SMART" id="SM00382">
    <property type="entry name" value="AAA"/>
    <property type="match status" value="1"/>
</dbReference>
<dbReference type="InterPro" id="IPR027417">
    <property type="entry name" value="P-loop_NTPase"/>
</dbReference>
<gene>
    <name evidence="6" type="ORF">ALOHA_HF4000APKG3D20ctg1g6</name>
</gene>
<dbReference type="AlphaFoldDB" id="B3T799"/>
<dbReference type="PANTHER" id="PTHR43335:SF4">
    <property type="entry name" value="ABC TRANSPORTER, ATP-BINDING PROTEIN"/>
    <property type="match status" value="1"/>
</dbReference>
<protein>
    <submittedName>
        <fullName evidence="6">Putative ABC transporter</fullName>
    </submittedName>
</protein>
<dbReference type="CDD" id="cd03230">
    <property type="entry name" value="ABC_DR_subfamily_A"/>
    <property type="match status" value="1"/>
</dbReference>
<evidence type="ECO:0000256" key="2">
    <source>
        <dbReference type="ARBA" id="ARBA00022448"/>
    </source>
</evidence>
<dbReference type="Pfam" id="PF00005">
    <property type="entry name" value="ABC_tran"/>
    <property type="match status" value="1"/>
</dbReference>
<keyword evidence="2" id="KW-0813">Transport</keyword>
<sequence>MSLSSSPITIPMIMSEDINSNHRPVMLEAIGLSKYYGKFKAVEDLNFKVREGEIVAFLGPNGAGKSTTMKMLTGYLAPTAGEAWICGENVLENRVAIANRIGYLPENGPLYEEMTPLALLNFFGNARRMDADFLRSRIGSVVDQCSLDTVMNKPIGKLSRGYRQRVGMANVLLHEPDVLIMDEPTAGLDPNQVLEVRKTIMGLGKTILLSTHILQEVGEVADRILLINDGRLIFQGTPDDLRGEESLFSWFRNQTTA</sequence>
<comment type="similarity">
    <text evidence="1">Belongs to the ABC transporter superfamily.</text>
</comment>
<dbReference type="EMBL" id="EU016629">
    <property type="protein sequence ID" value="ABZ08458.1"/>
    <property type="molecule type" value="Genomic_DNA"/>
</dbReference>
<organism evidence="6">
    <name type="scientific">uncultured marine microorganism HF4000_APKG3D20</name>
    <dbReference type="NCBI Taxonomy" id="455549"/>
    <lineage>
        <taxon>unclassified sequences</taxon>
        <taxon>environmental samples</taxon>
    </lineage>
</organism>
<dbReference type="GO" id="GO:0016887">
    <property type="term" value="F:ATP hydrolysis activity"/>
    <property type="evidence" value="ECO:0007669"/>
    <property type="project" value="InterPro"/>
</dbReference>
<dbReference type="Gene3D" id="3.40.50.300">
    <property type="entry name" value="P-loop containing nucleotide triphosphate hydrolases"/>
    <property type="match status" value="1"/>
</dbReference>
<dbReference type="InterPro" id="IPR003439">
    <property type="entry name" value="ABC_transporter-like_ATP-bd"/>
</dbReference>
<evidence type="ECO:0000259" key="5">
    <source>
        <dbReference type="PROSITE" id="PS50893"/>
    </source>
</evidence>
<evidence type="ECO:0000256" key="3">
    <source>
        <dbReference type="ARBA" id="ARBA00022741"/>
    </source>
</evidence>
<keyword evidence="3" id="KW-0547">Nucleotide-binding</keyword>
<proteinExistence type="inferred from homology"/>
<dbReference type="PROSITE" id="PS50893">
    <property type="entry name" value="ABC_TRANSPORTER_2"/>
    <property type="match status" value="1"/>
</dbReference>
<evidence type="ECO:0000313" key="6">
    <source>
        <dbReference type="EMBL" id="ABZ08458.1"/>
    </source>
</evidence>
<dbReference type="SUPFAM" id="SSF52540">
    <property type="entry name" value="P-loop containing nucleoside triphosphate hydrolases"/>
    <property type="match status" value="1"/>
</dbReference>
<reference evidence="6" key="1">
    <citation type="journal article" date="2008" name="ISME J.">
        <title>Genomic patterns of recombination, clonal divergence and environment in marine microbial populations.</title>
        <authorList>
            <person name="Konstantinidis K.T."/>
            <person name="Delong E.F."/>
        </authorList>
    </citation>
    <scope>NUCLEOTIDE SEQUENCE</scope>
</reference>
<keyword evidence="4" id="KW-0067">ATP-binding</keyword>
<name>B3T799_9ZZZZ</name>
<accession>B3T799</accession>